<accession>A0A418WJT1</accession>
<dbReference type="CDD" id="cd00118">
    <property type="entry name" value="LysM"/>
    <property type="match status" value="1"/>
</dbReference>
<gene>
    <name evidence="3" type="ORF">D3876_08250</name>
</gene>
<dbReference type="Pfam" id="PF01476">
    <property type="entry name" value="LysM"/>
    <property type="match status" value="1"/>
</dbReference>
<protein>
    <submittedName>
        <fullName evidence="3">Peptidoglycan-binding protein</fullName>
    </submittedName>
</protein>
<dbReference type="AlphaFoldDB" id="A0A418WJT1"/>
<dbReference type="PIRSF" id="PIRSF029644">
    <property type="entry name" value="UCP029644"/>
    <property type="match status" value="1"/>
</dbReference>
<dbReference type="OrthoDB" id="9813091at2"/>
<dbReference type="InterPro" id="IPR006860">
    <property type="entry name" value="FecR"/>
</dbReference>
<organism evidence="3 4">
    <name type="scientific">Sphingomonas cavernae</name>
    <dbReference type="NCBI Taxonomy" id="2320861"/>
    <lineage>
        <taxon>Bacteria</taxon>
        <taxon>Pseudomonadati</taxon>
        <taxon>Pseudomonadota</taxon>
        <taxon>Alphaproteobacteria</taxon>
        <taxon>Sphingomonadales</taxon>
        <taxon>Sphingomonadaceae</taxon>
        <taxon>Sphingomonas</taxon>
    </lineage>
</organism>
<evidence type="ECO:0000259" key="2">
    <source>
        <dbReference type="SMART" id="SM00257"/>
    </source>
</evidence>
<dbReference type="Pfam" id="PF04773">
    <property type="entry name" value="FecR"/>
    <property type="match status" value="1"/>
</dbReference>
<feature type="chain" id="PRO_5019416996" evidence="1">
    <location>
        <begin position="17"/>
        <end position="430"/>
    </location>
</feature>
<evidence type="ECO:0000313" key="4">
    <source>
        <dbReference type="Proteomes" id="UP000286100"/>
    </source>
</evidence>
<dbReference type="Gene3D" id="2.60.40.10">
    <property type="entry name" value="Immunoglobulins"/>
    <property type="match status" value="2"/>
</dbReference>
<reference evidence="3 4" key="1">
    <citation type="submission" date="2018-09" db="EMBL/GenBank/DDBJ databases">
        <authorList>
            <person name="Zhu H."/>
        </authorList>
    </citation>
    <scope>NUCLEOTIDE SEQUENCE [LARGE SCALE GENOMIC DNA]</scope>
    <source>
        <strain evidence="3 4">K2R01-6</strain>
    </source>
</reference>
<dbReference type="Proteomes" id="UP000286100">
    <property type="component" value="Unassembled WGS sequence"/>
</dbReference>
<dbReference type="EMBL" id="QYUM01000003">
    <property type="protein sequence ID" value="RJF90260.1"/>
    <property type="molecule type" value="Genomic_DNA"/>
</dbReference>
<evidence type="ECO:0000256" key="1">
    <source>
        <dbReference type="SAM" id="SignalP"/>
    </source>
</evidence>
<sequence>MSVTLALLALLVPAHSASPARTDSAVRYRVKRGDNLFTLGERYFLRPGDYREVQRLNRVTNPRRLPTGKVLLIPRRLLRSEQVKGTVAAYRGNVRIVRGKSEARAVTGDQVTQGMMIATGAKSFVTIELPDNSRFSLPSNSWVGITRLRRTLLTGQVERSFSLLTGRSDWDVTPSRTNPFSVTTPIATTAVRGTSFRVSYNEATESMTVGTLQGTVAVRDQAIEAGSGAAVRSGSAIKPVRLIDAPELDRSGTIQQAETLAFSARTVDNASSYGFEIASDAGFIDRLASERTATPQVTFDSLPNGTYFIRTTALDAEGIEGQANVFSFDRQFNTIEADAPQAGTAGNRKDFLFRWRGSGAGKVEYRFVLSRDEAGLDRLVDRAGLLSTNLTVSDLPSGTWHWRVWSLRFEDGRYSETVTPPQRLQVGDAR</sequence>
<dbReference type="SMART" id="SM00257">
    <property type="entry name" value="LysM"/>
    <property type="match status" value="1"/>
</dbReference>
<dbReference type="InterPro" id="IPR018392">
    <property type="entry name" value="LysM"/>
</dbReference>
<dbReference type="Gene3D" id="2.60.120.1440">
    <property type="match status" value="1"/>
</dbReference>
<dbReference type="RefSeq" id="WP_119761317.1">
    <property type="nucleotide sequence ID" value="NZ_QYUM01000003.1"/>
</dbReference>
<keyword evidence="4" id="KW-1185">Reference proteome</keyword>
<dbReference type="InterPro" id="IPR036779">
    <property type="entry name" value="LysM_dom_sf"/>
</dbReference>
<dbReference type="InterPro" id="IPR016930">
    <property type="entry name" value="UCP029644"/>
</dbReference>
<feature type="signal peptide" evidence="1">
    <location>
        <begin position="1"/>
        <end position="16"/>
    </location>
</feature>
<dbReference type="Gene3D" id="3.10.350.10">
    <property type="entry name" value="LysM domain"/>
    <property type="match status" value="1"/>
</dbReference>
<evidence type="ECO:0000313" key="3">
    <source>
        <dbReference type="EMBL" id="RJF90260.1"/>
    </source>
</evidence>
<feature type="domain" description="LysM" evidence="2">
    <location>
        <begin position="27"/>
        <end position="74"/>
    </location>
</feature>
<name>A0A418WJT1_9SPHN</name>
<keyword evidence="1" id="KW-0732">Signal</keyword>
<comment type="caution">
    <text evidence="3">The sequence shown here is derived from an EMBL/GenBank/DDBJ whole genome shotgun (WGS) entry which is preliminary data.</text>
</comment>
<dbReference type="InterPro" id="IPR013783">
    <property type="entry name" value="Ig-like_fold"/>
</dbReference>
<proteinExistence type="predicted"/>
<dbReference type="PANTHER" id="PTHR38731">
    <property type="entry name" value="LIPL45-RELATED LIPOPROTEIN-RELATED"/>
    <property type="match status" value="1"/>
</dbReference>